<protein>
    <submittedName>
        <fullName evidence="2">FAD-dependent oxidoreductase</fullName>
    </submittedName>
</protein>
<accession>A0ABS6FBW3</accession>
<proteinExistence type="predicted"/>
<dbReference type="Pfam" id="PF01266">
    <property type="entry name" value="DAO"/>
    <property type="match status" value="1"/>
</dbReference>
<evidence type="ECO:0000313" key="3">
    <source>
        <dbReference type="Proteomes" id="UP000787672"/>
    </source>
</evidence>
<dbReference type="InterPro" id="IPR006076">
    <property type="entry name" value="FAD-dep_OxRdtase"/>
</dbReference>
<evidence type="ECO:0000313" key="2">
    <source>
        <dbReference type="EMBL" id="MBU5627767.1"/>
    </source>
</evidence>
<dbReference type="EMBL" id="JAHLQN010000001">
    <property type="protein sequence ID" value="MBU5627767.1"/>
    <property type="molecule type" value="Genomic_DNA"/>
</dbReference>
<dbReference type="PANTHER" id="PTHR13847:SF274">
    <property type="entry name" value="RIESKE 2FE-2S IRON-SULFUR PROTEIN YHFW-RELATED"/>
    <property type="match status" value="1"/>
</dbReference>
<dbReference type="Proteomes" id="UP000787672">
    <property type="component" value="Unassembled WGS sequence"/>
</dbReference>
<reference evidence="2 3" key="1">
    <citation type="submission" date="2021-06" db="EMBL/GenBank/DDBJ databases">
        <authorList>
            <person name="Sun Q."/>
            <person name="Li D."/>
        </authorList>
    </citation>
    <scope>NUCLEOTIDE SEQUENCE [LARGE SCALE GENOMIC DNA]</scope>
    <source>
        <strain evidence="2 3">MSJ-2</strain>
    </source>
</reference>
<organism evidence="2 3">
    <name type="scientific">Dysosmobacter acutus</name>
    <dbReference type="NCBI Taxonomy" id="2841504"/>
    <lineage>
        <taxon>Bacteria</taxon>
        <taxon>Bacillati</taxon>
        <taxon>Bacillota</taxon>
        <taxon>Clostridia</taxon>
        <taxon>Eubacteriales</taxon>
        <taxon>Oscillospiraceae</taxon>
        <taxon>Dysosmobacter</taxon>
    </lineage>
</organism>
<sequence length="477" mass="52563">MSSLWEQTSSLPSFPTLTGEARAEAAVIGGGLAGLLTAYLLQCAGVQVVVLERGRVGRGQTAGTTAKITAQHGLIYHRLLEQLGEERSRQYAHANLRSIEAYATMVRRQHMDCDFTPCTAFLFTEEDPQPLQEEYEAAKRLGIDAFLTRETELPFPVNALGFRDQARFHPLRFLAALAKDLTVYENSPVTEVSSDQARTPQGLVRAEKLIFTCHFPFVNVPGYFFARQHQERSYVLALEQAAVLEDIYLGVSGAGLSFRSWDKYLLIGGGGHRTGENREGGQYSSLRQAARRYWPHCREAASWSAQDCMPIDGVPYIGPFSSGESNWFVATGFQKWGMTSSMTAGRILCALVQGHSAEDSEVFSPDRFRPTASAKKLAGEMGHAIEGLGRFLLEPGRIPVENLPAGHGAIVEVDGKKAGVYRDDRGQVFAVDIRCPHLGCQLEWNPEEKSWDCPCHGSRFDYQGALLSGPAQKGLKE</sequence>
<evidence type="ECO:0000259" key="1">
    <source>
        <dbReference type="PROSITE" id="PS51296"/>
    </source>
</evidence>
<dbReference type="InterPro" id="IPR017941">
    <property type="entry name" value="Rieske_2Fe-2S"/>
</dbReference>
<gene>
    <name evidence="2" type="ORF">KQI82_12690</name>
</gene>
<name>A0ABS6FBW3_9FIRM</name>
<keyword evidence="3" id="KW-1185">Reference proteome</keyword>
<dbReference type="PROSITE" id="PS51296">
    <property type="entry name" value="RIESKE"/>
    <property type="match status" value="1"/>
</dbReference>
<dbReference type="RefSeq" id="WP_216633103.1">
    <property type="nucleotide sequence ID" value="NZ_JAHLQN010000001.1"/>
</dbReference>
<comment type="caution">
    <text evidence="2">The sequence shown here is derived from an EMBL/GenBank/DDBJ whole genome shotgun (WGS) entry which is preliminary data.</text>
</comment>
<dbReference type="Pfam" id="PF00355">
    <property type="entry name" value="Rieske"/>
    <property type="match status" value="1"/>
</dbReference>
<feature type="domain" description="Rieske" evidence="1">
    <location>
        <begin position="395"/>
        <end position="477"/>
    </location>
</feature>
<dbReference type="PANTHER" id="PTHR13847">
    <property type="entry name" value="SARCOSINE DEHYDROGENASE-RELATED"/>
    <property type="match status" value="1"/>
</dbReference>